<dbReference type="InterPro" id="IPR032259">
    <property type="entry name" value="HIBYL-CoA-H"/>
</dbReference>
<keyword evidence="4" id="KW-0809">Transit peptide</keyword>
<dbReference type="NCBIfam" id="NF004127">
    <property type="entry name" value="PRK05617.1"/>
    <property type="match status" value="1"/>
</dbReference>
<dbReference type="InterPro" id="IPR029045">
    <property type="entry name" value="ClpP/crotonase-like_dom_sf"/>
</dbReference>
<dbReference type="STRING" id="200361.A0A453SB17"/>
<dbReference type="GO" id="GO:0003860">
    <property type="term" value="F:3-hydroxyisobutyryl-CoA hydrolase activity"/>
    <property type="evidence" value="ECO:0007669"/>
    <property type="project" value="UniProtKB-UniRule"/>
</dbReference>
<evidence type="ECO:0000259" key="7">
    <source>
        <dbReference type="Pfam" id="PF16113"/>
    </source>
</evidence>
<reference evidence="8" key="4">
    <citation type="submission" date="2019-03" db="UniProtKB">
        <authorList>
            <consortium name="EnsemblPlants"/>
        </authorList>
    </citation>
    <scope>IDENTIFICATION</scope>
</reference>
<dbReference type="AlphaFoldDB" id="A0A453SB17"/>
<comment type="function">
    <text evidence="6">Hydrolyzes 3-hydroxyisobutyryl-CoA (HIBYL-CoA), a saline catabolite. Has high activity toward isobutyryl-CoA. Could be an isobutyryl-CoA dehydrogenase that functions in valine catabolism.</text>
</comment>
<dbReference type="PANTHER" id="PTHR43176:SF5">
    <property type="entry name" value="3-HYDROXYISOBUTYRYL-COA HYDROLASE-LIKE PROTEIN 4, MITOCHONDRIAL"/>
    <property type="match status" value="1"/>
</dbReference>
<evidence type="ECO:0000256" key="1">
    <source>
        <dbReference type="ARBA" id="ARBA00004173"/>
    </source>
</evidence>
<dbReference type="GO" id="GO:0005829">
    <property type="term" value="C:cytosol"/>
    <property type="evidence" value="ECO:0007669"/>
    <property type="project" value="TreeGrafter"/>
</dbReference>
<dbReference type="PANTHER" id="PTHR43176">
    <property type="entry name" value="3-HYDROXYISOBUTYRYL-COA HYDROLASE-RELATED"/>
    <property type="match status" value="1"/>
</dbReference>
<dbReference type="FunFam" id="3.90.226.10:FF:000062">
    <property type="entry name" value="3-hydroxyisobutyryl-CoA hydrolase-like protein 3 mitochondrial"/>
    <property type="match status" value="1"/>
</dbReference>
<name>A0A453SB17_AEGTS</name>
<dbReference type="GO" id="GO:0005739">
    <property type="term" value="C:mitochondrion"/>
    <property type="evidence" value="ECO:0007669"/>
    <property type="project" value="UniProtKB-SubCell"/>
</dbReference>
<comment type="subcellular location">
    <subcellularLocation>
        <location evidence="1">Mitochondrion</location>
    </subcellularLocation>
</comment>
<evidence type="ECO:0000256" key="4">
    <source>
        <dbReference type="ARBA" id="ARBA00022946"/>
    </source>
</evidence>
<comment type="similarity">
    <text evidence="2 6">Belongs to the enoyl-CoA hydratase/isomerase family.</text>
</comment>
<accession>A0A453SB17</accession>
<evidence type="ECO:0000313" key="8">
    <source>
        <dbReference type="EnsemblPlants" id="AET7Gv20875900.2"/>
    </source>
</evidence>
<evidence type="ECO:0000256" key="3">
    <source>
        <dbReference type="ARBA" id="ARBA00022801"/>
    </source>
</evidence>
<proteinExistence type="inferred from homology"/>
<dbReference type="EnsemblPlants" id="AET7Gv20875900.2">
    <property type="protein sequence ID" value="AET7Gv20875900.2"/>
    <property type="gene ID" value="AET7Gv20875900"/>
</dbReference>
<dbReference type="SUPFAM" id="SSF52096">
    <property type="entry name" value="ClpP/crotonase"/>
    <property type="match status" value="1"/>
</dbReference>
<dbReference type="Pfam" id="PF16113">
    <property type="entry name" value="ECH_2"/>
    <property type="match status" value="1"/>
</dbReference>
<protein>
    <recommendedName>
        <fullName evidence="6">3-hydroxyisobutyryl-CoA hydrolase</fullName>
        <shortName evidence="6">HIB-CoA hydrolase</shortName>
        <shortName evidence="6">HIBYL-CoA-H</shortName>
        <ecNumber evidence="6">3.1.2.4</ecNumber>
    </recommendedName>
    <alternativeName>
        <fullName evidence="6">3-hydroxyisobutyryl-coenzyme A hydrolase</fullName>
    </alternativeName>
</protein>
<reference evidence="9" key="2">
    <citation type="journal article" date="2017" name="Nat. Plants">
        <title>The Aegilops tauschii genome reveals multiple impacts of transposons.</title>
        <authorList>
            <person name="Zhao G."/>
            <person name="Zou C."/>
            <person name="Li K."/>
            <person name="Wang K."/>
            <person name="Li T."/>
            <person name="Gao L."/>
            <person name="Zhang X."/>
            <person name="Wang H."/>
            <person name="Yang Z."/>
            <person name="Liu X."/>
            <person name="Jiang W."/>
            <person name="Mao L."/>
            <person name="Kong X."/>
            <person name="Jiao Y."/>
            <person name="Jia J."/>
        </authorList>
    </citation>
    <scope>NUCLEOTIDE SEQUENCE [LARGE SCALE GENOMIC DNA]</scope>
    <source>
        <strain evidence="9">cv. AL8/78</strain>
    </source>
</reference>
<comment type="catalytic activity">
    <reaction evidence="6">
        <text>3-hydroxy-2-methylpropanoyl-CoA + H2O = 3-hydroxy-2-methylpropanoate + CoA + H(+)</text>
        <dbReference type="Rhea" id="RHEA:20888"/>
        <dbReference type="ChEBI" id="CHEBI:11805"/>
        <dbReference type="ChEBI" id="CHEBI:15377"/>
        <dbReference type="ChEBI" id="CHEBI:15378"/>
        <dbReference type="ChEBI" id="CHEBI:57287"/>
        <dbReference type="ChEBI" id="CHEBI:57340"/>
        <dbReference type="EC" id="3.1.2.4"/>
    </reaction>
</comment>
<sequence length="467" mass="50685">MSERENRQQRTTAQQSAHMLLSSSYPKIRTNGGIIVVYSCPPVAQHFTFSHVAMRALLSRIPISPAAFFSSSSQTLAPLRLGHRFVAMAAAAAEEFVKGRVFPNGVAVITLDRPKALNAMNLEMDLRYKTFLDDWETNPNVKCILVESSSPRAFSAGMDIKGVAAEIQKDKSTSLVQKVFTAEYSLICKIHEYAKPYICLMDGVTMGFGIGLSGHGRYRIITERTLLAMPENGIGLFPDVGFAYIGAKAPGGGAVGAYLGMTGKRISSPADALFIGLGTHYVPSGDLGSLKESLLSANFTADPHKDVESLLTGYKKEPESVPQLEKLLPDIVSSFGPDKSATESVEELKKRTQSGDATVSEWANDALAGLKKGAPFSLCLTQKHFSRVASSYGNNENYLSKLAGVMKLEYRIALRSSVRNDFAEGVRAVLVDKDQNPKWSPATLEEVNMDEVESVFEPLAADAELNV</sequence>
<reference evidence="8" key="3">
    <citation type="journal article" date="2017" name="Nature">
        <title>Genome sequence of the progenitor of the wheat D genome Aegilops tauschii.</title>
        <authorList>
            <person name="Luo M.C."/>
            <person name="Gu Y.Q."/>
            <person name="Puiu D."/>
            <person name="Wang H."/>
            <person name="Twardziok S.O."/>
            <person name="Deal K.R."/>
            <person name="Huo N."/>
            <person name="Zhu T."/>
            <person name="Wang L."/>
            <person name="Wang Y."/>
            <person name="McGuire P.E."/>
            <person name="Liu S."/>
            <person name="Long H."/>
            <person name="Ramasamy R.K."/>
            <person name="Rodriguez J.C."/>
            <person name="Van S.L."/>
            <person name="Yuan L."/>
            <person name="Wang Z."/>
            <person name="Xia Z."/>
            <person name="Xiao L."/>
            <person name="Anderson O.D."/>
            <person name="Ouyang S."/>
            <person name="Liang Y."/>
            <person name="Zimin A.V."/>
            <person name="Pertea G."/>
            <person name="Qi P."/>
            <person name="Bennetzen J.L."/>
            <person name="Dai X."/>
            <person name="Dawson M.W."/>
            <person name="Muller H.G."/>
            <person name="Kugler K."/>
            <person name="Rivarola-Duarte L."/>
            <person name="Spannagl M."/>
            <person name="Mayer K.F.X."/>
            <person name="Lu F.H."/>
            <person name="Bevan M.W."/>
            <person name="Leroy P."/>
            <person name="Li P."/>
            <person name="You F.M."/>
            <person name="Sun Q."/>
            <person name="Liu Z."/>
            <person name="Lyons E."/>
            <person name="Wicker T."/>
            <person name="Salzberg S.L."/>
            <person name="Devos K.M."/>
            <person name="Dvorak J."/>
        </authorList>
    </citation>
    <scope>NUCLEOTIDE SEQUENCE [LARGE SCALE GENOMIC DNA]</scope>
    <source>
        <strain evidence="8">cv. AL8/78</strain>
    </source>
</reference>
<comment type="pathway">
    <text evidence="6">Amino-acid degradation; L-valine degradation.</text>
</comment>
<keyword evidence="3 6" id="KW-0378">Hydrolase</keyword>
<keyword evidence="9" id="KW-1185">Reference proteome</keyword>
<keyword evidence="5" id="KW-0496">Mitochondrion</keyword>
<dbReference type="Gene3D" id="3.90.226.10">
    <property type="entry name" value="2-enoyl-CoA Hydratase, Chain A, domain 1"/>
    <property type="match status" value="1"/>
</dbReference>
<reference evidence="8" key="5">
    <citation type="journal article" date="2021" name="G3 (Bethesda)">
        <title>Aegilops tauschii genome assembly Aet v5.0 features greater sequence contiguity and improved annotation.</title>
        <authorList>
            <person name="Wang L."/>
            <person name="Zhu T."/>
            <person name="Rodriguez J.C."/>
            <person name="Deal K.R."/>
            <person name="Dubcovsky J."/>
            <person name="McGuire P.E."/>
            <person name="Lux T."/>
            <person name="Spannagl M."/>
            <person name="Mayer K.F.X."/>
            <person name="Baldrich P."/>
            <person name="Meyers B.C."/>
            <person name="Huo N."/>
            <person name="Gu Y.Q."/>
            <person name="Zhou H."/>
            <person name="Devos K.M."/>
            <person name="Bennetzen J.L."/>
            <person name="Unver T."/>
            <person name="Budak H."/>
            <person name="Gulick P.J."/>
            <person name="Galiba G."/>
            <person name="Kalapos B."/>
            <person name="Nelson D.R."/>
            <person name="Li P."/>
            <person name="You F.M."/>
            <person name="Luo M.C."/>
            <person name="Dvorak J."/>
        </authorList>
    </citation>
    <scope>NUCLEOTIDE SEQUENCE [LARGE SCALE GENOMIC DNA]</scope>
    <source>
        <strain evidence="8">cv. AL8/78</strain>
    </source>
</reference>
<evidence type="ECO:0000256" key="2">
    <source>
        <dbReference type="ARBA" id="ARBA00005254"/>
    </source>
</evidence>
<dbReference type="GO" id="GO:0006574">
    <property type="term" value="P:L-valine catabolic process"/>
    <property type="evidence" value="ECO:0007669"/>
    <property type="project" value="UniProtKB-UniRule"/>
</dbReference>
<dbReference type="Gramene" id="AET7Gv20875900.2">
    <property type="protein sequence ID" value="AET7Gv20875900.2"/>
    <property type="gene ID" value="AET7Gv20875900"/>
</dbReference>
<evidence type="ECO:0000256" key="5">
    <source>
        <dbReference type="ARBA" id="ARBA00023128"/>
    </source>
</evidence>
<reference evidence="9" key="1">
    <citation type="journal article" date="2014" name="Science">
        <title>Ancient hybridizations among the ancestral genomes of bread wheat.</title>
        <authorList>
            <consortium name="International Wheat Genome Sequencing Consortium,"/>
            <person name="Marcussen T."/>
            <person name="Sandve S.R."/>
            <person name="Heier L."/>
            <person name="Spannagl M."/>
            <person name="Pfeifer M."/>
            <person name="Jakobsen K.S."/>
            <person name="Wulff B.B."/>
            <person name="Steuernagel B."/>
            <person name="Mayer K.F."/>
            <person name="Olsen O.A."/>
        </authorList>
    </citation>
    <scope>NUCLEOTIDE SEQUENCE [LARGE SCALE GENOMIC DNA]</scope>
    <source>
        <strain evidence="9">cv. AL8/78</strain>
    </source>
</reference>
<evidence type="ECO:0000313" key="9">
    <source>
        <dbReference type="Proteomes" id="UP000015105"/>
    </source>
</evidence>
<organism evidence="8 9">
    <name type="scientific">Aegilops tauschii subsp. strangulata</name>
    <name type="common">Goatgrass</name>
    <dbReference type="NCBI Taxonomy" id="200361"/>
    <lineage>
        <taxon>Eukaryota</taxon>
        <taxon>Viridiplantae</taxon>
        <taxon>Streptophyta</taxon>
        <taxon>Embryophyta</taxon>
        <taxon>Tracheophyta</taxon>
        <taxon>Spermatophyta</taxon>
        <taxon>Magnoliopsida</taxon>
        <taxon>Liliopsida</taxon>
        <taxon>Poales</taxon>
        <taxon>Poaceae</taxon>
        <taxon>BOP clade</taxon>
        <taxon>Pooideae</taxon>
        <taxon>Triticodae</taxon>
        <taxon>Triticeae</taxon>
        <taxon>Triticinae</taxon>
        <taxon>Aegilops</taxon>
    </lineage>
</organism>
<feature type="domain" description="Enoyl-CoA hydratase/isomerase" evidence="7">
    <location>
        <begin position="107"/>
        <end position="456"/>
    </location>
</feature>
<evidence type="ECO:0000256" key="6">
    <source>
        <dbReference type="RuleBase" id="RU369070"/>
    </source>
</evidence>
<dbReference type="EC" id="3.1.2.4" evidence="6"/>
<dbReference type="CDD" id="cd06558">
    <property type="entry name" value="crotonase-like"/>
    <property type="match status" value="1"/>
</dbReference>
<dbReference type="InterPro" id="IPR045004">
    <property type="entry name" value="ECH_dom"/>
</dbReference>
<dbReference type="Proteomes" id="UP000015105">
    <property type="component" value="Chromosome 7D"/>
</dbReference>